<organism evidence="1">
    <name type="scientific">Homalodisca liturata</name>
    <dbReference type="NCBI Taxonomy" id="320908"/>
    <lineage>
        <taxon>Eukaryota</taxon>
        <taxon>Metazoa</taxon>
        <taxon>Ecdysozoa</taxon>
        <taxon>Arthropoda</taxon>
        <taxon>Hexapoda</taxon>
        <taxon>Insecta</taxon>
        <taxon>Pterygota</taxon>
        <taxon>Neoptera</taxon>
        <taxon>Paraneoptera</taxon>
        <taxon>Hemiptera</taxon>
        <taxon>Auchenorrhyncha</taxon>
        <taxon>Membracoidea</taxon>
        <taxon>Cicadellidae</taxon>
        <taxon>Cicadellinae</taxon>
        <taxon>Proconiini</taxon>
        <taxon>Homalodisca</taxon>
    </lineage>
</organism>
<proteinExistence type="predicted"/>
<name>A0A1B6HI36_9HEMI</name>
<evidence type="ECO:0000313" key="1">
    <source>
        <dbReference type="EMBL" id="JAS74319.1"/>
    </source>
</evidence>
<protein>
    <submittedName>
        <fullName evidence="1">Uncharacterized protein</fullName>
    </submittedName>
</protein>
<sequence>RYLMVCSRCTESFVIMERKSEDILATVADAVFKEEEEDQLVSQPMEIDKVKSVRKSSKRNLPNLVTGVFLKSLYFLNPDCSKYLIVGLFVDHDNGVGILMKGK</sequence>
<feature type="non-terminal residue" evidence="1">
    <location>
        <position position="103"/>
    </location>
</feature>
<accession>A0A1B6HI36</accession>
<dbReference type="EMBL" id="GECU01033387">
    <property type="protein sequence ID" value="JAS74319.1"/>
    <property type="molecule type" value="Transcribed_RNA"/>
</dbReference>
<feature type="non-terminal residue" evidence="1">
    <location>
        <position position="1"/>
    </location>
</feature>
<reference evidence="1" key="1">
    <citation type="submission" date="2015-11" db="EMBL/GenBank/DDBJ databases">
        <title>De novo transcriptome assembly of four potential Pierce s Disease insect vectors from Arizona vineyards.</title>
        <authorList>
            <person name="Tassone E.E."/>
        </authorList>
    </citation>
    <scope>NUCLEOTIDE SEQUENCE</scope>
</reference>
<gene>
    <name evidence="1" type="ORF">g.1573</name>
</gene>
<dbReference type="AlphaFoldDB" id="A0A1B6HI36"/>